<evidence type="ECO:0000256" key="5">
    <source>
        <dbReference type="ARBA" id="ARBA00022840"/>
    </source>
</evidence>
<dbReference type="SUPFAM" id="SSF90123">
    <property type="entry name" value="ABC transporter transmembrane region"/>
    <property type="match status" value="1"/>
</dbReference>
<keyword evidence="5 11" id="KW-0067">ATP-binding</keyword>
<evidence type="ECO:0000313" key="11">
    <source>
        <dbReference type="EMBL" id="MQA40197.1"/>
    </source>
</evidence>
<evidence type="ECO:0000256" key="7">
    <source>
        <dbReference type="ARBA" id="ARBA00023136"/>
    </source>
</evidence>
<evidence type="ECO:0000256" key="8">
    <source>
        <dbReference type="SAM" id="Phobius"/>
    </source>
</evidence>
<organism evidence="11 12">
    <name type="scientific">Rugamonas aquatica</name>
    <dbReference type="NCBI Taxonomy" id="2743357"/>
    <lineage>
        <taxon>Bacteria</taxon>
        <taxon>Pseudomonadati</taxon>
        <taxon>Pseudomonadota</taxon>
        <taxon>Betaproteobacteria</taxon>
        <taxon>Burkholderiales</taxon>
        <taxon>Oxalobacteraceae</taxon>
        <taxon>Telluria group</taxon>
        <taxon>Rugamonas</taxon>
    </lineage>
</organism>
<evidence type="ECO:0000256" key="2">
    <source>
        <dbReference type="ARBA" id="ARBA00022475"/>
    </source>
</evidence>
<dbReference type="EMBL" id="WHUG01000007">
    <property type="protein sequence ID" value="MQA40197.1"/>
    <property type="molecule type" value="Genomic_DNA"/>
</dbReference>
<comment type="caution">
    <text evidence="11">The sequence shown here is derived from an EMBL/GenBank/DDBJ whole genome shotgun (WGS) entry which is preliminary data.</text>
</comment>
<keyword evidence="7 8" id="KW-0472">Membrane</keyword>
<evidence type="ECO:0000256" key="3">
    <source>
        <dbReference type="ARBA" id="ARBA00022692"/>
    </source>
</evidence>
<dbReference type="InterPro" id="IPR017871">
    <property type="entry name" value="ABC_transporter-like_CS"/>
</dbReference>
<name>A0A6A7N5X5_9BURK</name>
<dbReference type="PANTHER" id="PTHR43394:SF1">
    <property type="entry name" value="ATP-BINDING CASSETTE SUB-FAMILY B MEMBER 10, MITOCHONDRIAL"/>
    <property type="match status" value="1"/>
</dbReference>
<evidence type="ECO:0000259" key="10">
    <source>
        <dbReference type="PROSITE" id="PS50929"/>
    </source>
</evidence>
<sequence length="558" mass="60379">MALGAAVQLLLPKGIAYFIDHVNELQLASISWPMVGLGLGWIAVQAVASTLRYYYFEQSGHLIINNIRRRLFDVLINQPVSFFDRHHVGEISSRLSSDVQSLHQALAMGGANALQSLCMFGGGVTMLLTISPALSLMLLVFVPANLYFGKVTGASYRDYAKQIQTSMADSNRVAQEQFTHVRLVHAYNQQAGASASYAEASRRLLDIALSSLRLQAAFRGGLSVLDYGALLATLVLGALLIGRHALSVGDLMAFVIYSTMVTQAAASLSEFWNMWMRSMGATDRIFEIMRSHPAAPAARRAAMPSGQFSFDDVVFSYPERPGVRALDRVGFTIAAGEKVALVGASGAGKSTIAALVLGHYQPQGGRLLFDGVAASELELRTLRRGIAVVEQEPSLFAGSIAHNIAYAVPEREVPLAEVMEAARQANAHDFIQAFPQGYDTMVGEHGVQLSGGQKQRIAIARALLRDPRLLILDEATSALDASNELLVQRALDRLMAGRTTIIIAHRFSTIAKADRLLVMDSGRVVQQGSHDELARQPEGLYCKLMKDQLFAPAAPATA</sequence>
<keyword evidence="3 8" id="KW-0812">Transmembrane</keyword>
<dbReference type="GO" id="GO:0005524">
    <property type="term" value="F:ATP binding"/>
    <property type="evidence" value="ECO:0007669"/>
    <property type="project" value="UniProtKB-KW"/>
</dbReference>
<keyword evidence="6 8" id="KW-1133">Transmembrane helix</keyword>
<dbReference type="AlphaFoldDB" id="A0A6A7N5X5"/>
<dbReference type="Gene3D" id="3.40.50.300">
    <property type="entry name" value="P-loop containing nucleotide triphosphate hydrolases"/>
    <property type="match status" value="1"/>
</dbReference>
<reference evidence="11 12" key="1">
    <citation type="submission" date="2019-10" db="EMBL/GenBank/DDBJ databases">
        <title>Two novel species isolated from a subtropical stream in China.</title>
        <authorList>
            <person name="Lu H."/>
        </authorList>
    </citation>
    <scope>NUCLEOTIDE SEQUENCE [LARGE SCALE GENOMIC DNA]</scope>
    <source>
        <strain evidence="11 12">FT29W</strain>
    </source>
</reference>
<dbReference type="PROSITE" id="PS50929">
    <property type="entry name" value="ABC_TM1F"/>
    <property type="match status" value="1"/>
</dbReference>
<dbReference type="CDD" id="cd18557">
    <property type="entry name" value="ABC_6TM_TAP_ABCB8_10_like"/>
    <property type="match status" value="1"/>
</dbReference>
<evidence type="ECO:0000313" key="12">
    <source>
        <dbReference type="Proteomes" id="UP000440498"/>
    </source>
</evidence>
<dbReference type="GO" id="GO:0015421">
    <property type="term" value="F:ABC-type oligopeptide transporter activity"/>
    <property type="evidence" value="ECO:0007669"/>
    <property type="project" value="TreeGrafter"/>
</dbReference>
<keyword evidence="4" id="KW-0547">Nucleotide-binding</keyword>
<dbReference type="Pfam" id="PF00005">
    <property type="entry name" value="ABC_tran"/>
    <property type="match status" value="1"/>
</dbReference>
<comment type="subcellular location">
    <subcellularLocation>
        <location evidence="1">Cell membrane</location>
        <topology evidence="1">Multi-pass membrane protein</topology>
    </subcellularLocation>
</comment>
<dbReference type="InterPro" id="IPR011527">
    <property type="entry name" value="ABC1_TM_dom"/>
</dbReference>
<evidence type="ECO:0000256" key="1">
    <source>
        <dbReference type="ARBA" id="ARBA00004651"/>
    </source>
</evidence>
<dbReference type="PANTHER" id="PTHR43394">
    <property type="entry name" value="ATP-DEPENDENT PERMEASE MDL1, MITOCHONDRIAL"/>
    <property type="match status" value="1"/>
</dbReference>
<dbReference type="InterPro" id="IPR003593">
    <property type="entry name" value="AAA+_ATPase"/>
</dbReference>
<dbReference type="InterPro" id="IPR027417">
    <property type="entry name" value="P-loop_NTPase"/>
</dbReference>
<dbReference type="GO" id="GO:0016887">
    <property type="term" value="F:ATP hydrolysis activity"/>
    <property type="evidence" value="ECO:0007669"/>
    <property type="project" value="InterPro"/>
</dbReference>
<dbReference type="Gene3D" id="1.20.1560.10">
    <property type="entry name" value="ABC transporter type 1, transmembrane domain"/>
    <property type="match status" value="1"/>
</dbReference>
<dbReference type="FunFam" id="3.40.50.300:FF:000218">
    <property type="entry name" value="Multidrug ABC transporter ATP-binding protein"/>
    <property type="match status" value="1"/>
</dbReference>
<evidence type="ECO:0000259" key="9">
    <source>
        <dbReference type="PROSITE" id="PS50893"/>
    </source>
</evidence>
<dbReference type="InterPro" id="IPR036640">
    <property type="entry name" value="ABC1_TM_sf"/>
</dbReference>
<dbReference type="Proteomes" id="UP000440498">
    <property type="component" value="Unassembled WGS sequence"/>
</dbReference>
<accession>A0A6A7N5X5</accession>
<evidence type="ECO:0000256" key="6">
    <source>
        <dbReference type="ARBA" id="ARBA00022989"/>
    </source>
</evidence>
<dbReference type="InterPro" id="IPR003439">
    <property type="entry name" value="ABC_transporter-like_ATP-bd"/>
</dbReference>
<keyword evidence="12" id="KW-1185">Reference proteome</keyword>
<dbReference type="SMART" id="SM00382">
    <property type="entry name" value="AAA"/>
    <property type="match status" value="1"/>
</dbReference>
<proteinExistence type="predicted"/>
<feature type="domain" description="ABC transmembrane type-1" evidence="10">
    <location>
        <begin position="1"/>
        <end position="277"/>
    </location>
</feature>
<feature type="domain" description="ABC transporter" evidence="9">
    <location>
        <begin position="308"/>
        <end position="546"/>
    </location>
</feature>
<protein>
    <submittedName>
        <fullName evidence="11">ATP-binding cassette domain-containing protein</fullName>
    </submittedName>
</protein>
<dbReference type="GO" id="GO:0005886">
    <property type="term" value="C:plasma membrane"/>
    <property type="evidence" value="ECO:0007669"/>
    <property type="project" value="UniProtKB-SubCell"/>
</dbReference>
<evidence type="ECO:0000256" key="4">
    <source>
        <dbReference type="ARBA" id="ARBA00022741"/>
    </source>
</evidence>
<keyword evidence="2" id="KW-1003">Cell membrane</keyword>
<dbReference type="PROSITE" id="PS00211">
    <property type="entry name" value="ABC_TRANSPORTER_1"/>
    <property type="match status" value="1"/>
</dbReference>
<gene>
    <name evidence="11" type="ORF">GEV02_18770</name>
</gene>
<dbReference type="PROSITE" id="PS50893">
    <property type="entry name" value="ABC_TRANSPORTER_2"/>
    <property type="match status" value="1"/>
</dbReference>
<feature type="transmembrane region" description="Helical" evidence="8">
    <location>
        <begin position="117"/>
        <end position="142"/>
    </location>
</feature>
<dbReference type="InterPro" id="IPR039421">
    <property type="entry name" value="Type_1_exporter"/>
</dbReference>
<feature type="transmembrane region" description="Helical" evidence="8">
    <location>
        <begin position="224"/>
        <end position="242"/>
    </location>
</feature>
<dbReference type="SUPFAM" id="SSF52540">
    <property type="entry name" value="P-loop containing nucleoside triphosphate hydrolases"/>
    <property type="match status" value="1"/>
</dbReference>
<dbReference type="Pfam" id="PF00664">
    <property type="entry name" value="ABC_membrane"/>
    <property type="match status" value="1"/>
</dbReference>